<evidence type="ECO:0000256" key="2">
    <source>
        <dbReference type="ARBA" id="ARBA00023002"/>
    </source>
</evidence>
<organism evidence="4 5">
    <name type="scientific">Elliptochloris bilobata</name>
    <dbReference type="NCBI Taxonomy" id="381761"/>
    <lineage>
        <taxon>Eukaryota</taxon>
        <taxon>Viridiplantae</taxon>
        <taxon>Chlorophyta</taxon>
        <taxon>core chlorophytes</taxon>
        <taxon>Trebouxiophyceae</taxon>
        <taxon>Trebouxiophyceae incertae sedis</taxon>
        <taxon>Elliptochloris clade</taxon>
        <taxon>Elliptochloris</taxon>
    </lineage>
</organism>
<evidence type="ECO:0000256" key="1">
    <source>
        <dbReference type="ARBA" id="ARBA00022857"/>
    </source>
</evidence>
<dbReference type="InterPro" id="IPR011032">
    <property type="entry name" value="GroES-like_sf"/>
</dbReference>
<dbReference type="InterPro" id="IPR020843">
    <property type="entry name" value="ER"/>
</dbReference>
<dbReference type="AlphaFoldDB" id="A0AAW1QX60"/>
<feature type="domain" description="Enoyl reductase (ER)" evidence="3">
    <location>
        <begin position="22"/>
        <end position="323"/>
    </location>
</feature>
<dbReference type="SMART" id="SM00829">
    <property type="entry name" value="PKS_ER"/>
    <property type="match status" value="1"/>
</dbReference>
<keyword evidence="1" id="KW-0521">NADP</keyword>
<name>A0AAW1QX60_9CHLO</name>
<sequence>MVKAPLTQMAVTVFEYNREKPARGLCVVRQAEVPPVLAGHVLVNVLWRPINPSDIMCLQGIYQGFRPTKLPAVPGLEGMGVIAAVGEGVSGWKEGTRVTAAPWTYAEQGYGTWQEYTQVRAEHLVAVPAEVGDHQAAQFLVNPMTAYGFLEDLQVPADEWLLHNGASSVLGRELLCMARRRGTKLINVVRRHEAVDELKALGADEVICSTDEPVAQKGGALYLYSLMGGEVVEVPGSDVLFRAVVLHGWWLNVWLASLSPQQLRAALQPLYTVGTRTQAVMGMLADGTVRPPPPRKVYHLDEAGAAVEDAQQKSAGGMGKVMLSS</sequence>
<comment type="caution">
    <text evidence="4">The sequence shown here is derived from an EMBL/GenBank/DDBJ whole genome shotgun (WGS) entry which is preliminary data.</text>
</comment>
<protein>
    <recommendedName>
        <fullName evidence="3">Enoyl reductase (ER) domain-containing protein</fullName>
    </recommendedName>
</protein>
<evidence type="ECO:0000259" key="3">
    <source>
        <dbReference type="SMART" id="SM00829"/>
    </source>
</evidence>
<accession>A0AAW1QX60</accession>
<dbReference type="Gene3D" id="3.40.50.720">
    <property type="entry name" value="NAD(P)-binding Rossmann-like Domain"/>
    <property type="match status" value="2"/>
</dbReference>
<gene>
    <name evidence="4" type="ORF">WJX81_006454</name>
</gene>
<dbReference type="GO" id="GO:0070402">
    <property type="term" value="F:NADPH binding"/>
    <property type="evidence" value="ECO:0007669"/>
    <property type="project" value="TreeGrafter"/>
</dbReference>
<keyword evidence="2" id="KW-0560">Oxidoreductase</keyword>
<dbReference type="CDD" id="cd05282">
    <property type="entry name" value="ETR_like"/>
    <property type="match status" value="1"/>
</dbReference>
<dbReference type="Gene3D" id="3.90.180.10">
    <property type="entry name" value="Medium-chain alcohol dehydrogenases, catalytic domain"/>
    <property type="match status" value="2"/>
</dbReference>
<dbReference type="Proteomes" id="UP001445335">
    <property type="component" value="Unassembled WGS sequence"/>
</dbReference>
<dbReference type="GO" id="GO:0016651">
    <property type="term" value="F:oxidoreductase activity, acting on NAD(P)H"/>
    <property type="evidence" value="ECO:0007669"/>
    <property type="project" value="TreeGrafter"/>
</dbReference>
<dbReference type="InterPro" id="IPR036291">
    <property type="entry name" value="NAD(P)-bd_dom_sf"/>
</dbReference>
<dbReference type="PANTHER" id="PTHR48106">
    <property type="entry name" value="QUINONE OXIDOREDUCTASE PIG3-RELATED"/>
    <property type="match status" value="1"/>
</dbReference>
<dbReference type="InterPro" id="IPR013154">
    <property type="entry name" value="ADH-like_N"/>
</dbReference>
<dbReference type="Pfam" id="PF08240">
    <property type="entry name" value="ADH_N"/>
    <property type="match status" value="1"/>
</dbReference>
<dbReference type="SUPFAM" id="SSF51735">
    <property type="entry name" value="NAD(P)-binding Rossmann-fold domains"/>
    <property type="match status" value="1"/>
</dbReference>
<dbReference type="SUPFAM" id="SSF50129">
    <property type="entry name" value="GroES-like"/>
    <property type="match status" value="1"/>
</dbReference>
<evidence type="ECO:0000313" key="5">
    <source>
        <dbReference type="Proteomes" id="UP001445335"/>
    </source>
</evidence>
<dbReference type="PANTHER" id="PTHR48106:SF2">
    <property type="entry name" value="ZN2+-BINDING DEHYDROGENASE"/>
    <property type="match status" value="1"/>
</dbReference>
<dbReference type="EMBL" id="JALJOU010000068">
    <property type="protein sequence ID" value="KAK9826125.1"/>
    <property type="molecule type" value="Genomic_DNA"/>
</dbReference>
<evidence type="ECO:0000313" key="4">
    <source>
        <dbReference type="EMBL" id="KAK9826125.1"/>
    </source>
</evidence>
<keyword evidence="5" id="KW-1185">Reference proteome</keyword>
<proteinExistence type="predicted"/>
<reference evidence="4 5" key="1">
    <citation type="journal article" date="2024" name="Nat. Commun.">
        <title>Phylogenomics reveals the evolutionary origins of lichenization in chlorophyte algae.</title>
        <authorList>
            <person name="Puginier C."/>
            <person name="Libourel C."/>
            <person name="Otte J."/>
            <person name="Skaloud P."/>
            <person name="Haon M."/>
            <person name="Grisel S."/>
            <person name="Petersen M."/>
            <person name="Berrin J.G."/>
            <person name="Delaux P.M."/>
            <person name="Dal Grande F."/>
            <person name="Keller J."/>
        </authorList>
    </citation>
    <scope>NUCLEOTIDE SEQUENCE [LARGE SCALE GENOMIC DNA]</scope>
    <source>
        <strain evidence="4 5">SAG 245.80</strain>
    </source>
</reference>